<dbReference type="InterPro" id="IPR046357">
    <property type="entry name" value="PPIase_dom_sf"/>
</dbReference>
<keyword evidence="1" id="KW-0697">Rotamase</keyword>
<keyword evidence="1" id="KW-0413">Isomerase</keyword>
<evidence type="ECO:0000313" key="5">
    <source>
        <dbReference type="Proteomes" id="UP000034487"/>
    </source>
</evidence>
<dbReference type="AlphaFoldDB" id="A0A0G1QFS3"/>
<keyword evidence="2" id="KW-1133">Transmembrane helix</keyword>
<dbReference type="Proteomes" id="UP000034487">
    <property type="component" value="Unassembled WGS sequence"/>
</dbReference>
<evidence type="ECO:0000259" key="3">
    <source>
        <dbReference type="PROSITE" id="PS50198"/>
    </source>
</evidence>
<dbReference type="Gene3D" id="1.10.4030.10">
    <property type="entry name" value="Porin chaperone SurA, peptide-binding domain"/>
    <property type="match status" value="1"/>
</dbReference>
<dbReference type="Gene3D" id="3.10.50.40">
    <property type="match status" value="1"/>
</dbReference>
<dbReference type="PROSITE" id="PS50198">
    <property type="entry name" value="PPIC_PPIASE_2"/>
    <property type="match status" value="1"/>
</dbReference>
<dbReference type="InterPro" id="IPR050245">
    <property type="entry name" value="PrsA_foldase"/>
</dbReference>
<comment type="caution">
    <text evidence="4">The sequence shown here is derived from an EMBL/GenBank/DDBJ whole genome shotgun (WGS) entry which is preliminary data.</text>
</comment>
<keyword evidence="2" id="KW-0472">Membrane</keyword>
<sequence length="340" mass="38526">MDNLARLKNILETVLEIAAKGVRLAIQIYQNVWLFLHTRIPILGALVKRHVKNPSTVFIDAAIFILVVYIGFGILGFIQIYPKKAETPLANNLSELYPFPAAKVDATLVWSHQFLARLNFLNTFSRQAPNDSTNRPPTDSELRKRVLEGLIEDRVIYLEAQKRRVGVTGEELKIAFDKQGDPNEIKQKVGKLYNMTLIEYQQILAEQILKEKVKNSVLVRWHLRHILTLDLASANEAKKQVATGKDFAEVAKTFSQDAKTVTNGGDIGFWRKGELSAQIAPGLEEAVAKLTVNQVSDPVQTQFGYQVIQLLERSDGVDQSYEDWYKEALAKHKVKRYIKI</sequence>
<dbReference type="Pfam" id="PF00639">
    <property type="entry name" value="Rotamase"/>
    <property type="match status" value="1"/>
</dbReference>
<dbReference type="Pfam" id="PF13624">
    <property type="entry name" value="SurA_N_3"/>
    <property type="match status" value="1"/>
</dbReference>
<dbReference type="PANTHER" id="PTHR47245">
    <property type="entry name" value="PEPTIDYLPROLYL ISOMERASE"/>
    <property type="match status" value="1"/>
</dbReference>
<evidence type="ECO:0000256" key="1">
    <source>
        <dbReference type="PROSITE-ProRule" id="PRU00278"/>
    </source>
</evidence>
<dbReference type="PROSITE" id="PS01096">
    <property type="entry name" value="PPIC_PPIASE_1"/>
    <property type="match status" value="1"/>
</dbReference>
<gene>
    <name evidence="4" type="ORF">UX60_C0016G0006</name>
</gene>
<dbReference type="InterPro" id="IPR027304">
    <property type="entry name" value="Trigger_fact/SurA_dom_sf"/>
</dbReference>
<organism evidence="4 5">
    <name type="scientific">Berkelbacteria bacterium GW2011_GWA2_46_7</name>
    <dbReference type="NCBI Taxonomy" id="1618335"/>
    <lineage>
        <taxon>Bacteria</taxon>
        <taxon>Candidatus Berkelbacteria</taxon>
    </lineage>
</organism>
<evidence type="ECO:0000313" key="4">
    <source>
        <dbReference type="EMBL" id="KKU43819.1"/>
    </source>
</evidence>
<dbReference type="EMBL" id="LCMV01000016">
    <property type="protein sequence ID" value="KKU43819.1"/>
    <property type="molecule type" value="Genomic_DNA"/>
</dbReference>
<dbReference type="GO" id="GO:0003755">
    <property type="term" value="F:peptidyl-prolyl cis-trans isomerase activity"/>
    <property type="evidence" value="ECO:0007669"/>
    <property type="project" value="UniProtKB-KW"/>
</dbReference>
<accession>A0A0G1QFS3</accession>
<dbReference type="PANTHER" id="PTHR47245:SF2">
    <property type="entry name" value="PEPTIDYL-PROLYL CIS-TRANS ISOMERASE HP_0175-RELATED"/>
    <property type="match status" value="1"/>
</dbReference>
<reference evidence="4 5" key="1">
    <citation type="journal article" date="2015" name="Nature">
        <title>rRNA introns, odd ribosomes, and small enigmatic genomes across a large radiation of phyla.</title>
        <authorList>
            <person name="Brown C.T."/>
            <person name="Hug L.A."/>
            <person name="Thomas B.C."/>
            <person name="Sharon I."/>
            <person name="Castelle C.J."/>
            <person name="Singh A."/>
            <person name="Wilkins M.J."/>
            <person name="Williams K.H."/>
            <person name="Banfield J.F."/>
        </authorList>
    </citation>
    <scope>NUCLEOTIDE SEQUENCE [LARGE SCALE GENOMIC DNA]</scope>
</reference>
<proteinExistence type="predicted"/>
<feature type="domain" description="PpiC" evidence="3">
    <location>
        <begin position="218"/>
        <end position="312"/>
    </location>
</feature>
<dbReference type="InterPro" id="IPR023058">
    <property type="entry name" value="PPIase_PpiC_CS"/>
</dbReference>
<name>A0A0G1QFS3_9BACT</name>
<dbReference type="InterPro" id="IPR000297">
    <property type="entry name" value="PPIase_PpiC"/>
</dbReference>
<keyword evidence="2" id="KW-0812">Transmembrane</keyword>
<feature type="transmembrane region" description="Helical" evidence="2">
    <location>
        <begin position="57"/>
        <end position="81"/>
    </location>
</feature>
<dbReference type="SUPFAM" id="SSF109998">
    <property type="entry name" value="Triger factor/SurA peptide-binding domain-like"/>
    <property type="match status" value="1"/>
</dbReference>
<protein>
    <submittedName>
        <fullName evidence="4">Foldase protein PrsA</fullName>
    </submittedName>
</protein>
<dbReference type="SUPFAM" id="SSF54534">
    <property type="entry name" value="FKBP-like"/>
    <property type="match status" value="1"/>
</dbReference>
<evidence type="ECO:0000256" key="2">
    <source>
        <dbReference type="SAM" id="Phobius"/>
    </source>
</evidence>